<dbReference type="Gene3D" id="3.40.50.1820">
    <property type="entry name" value="alpha/beta hydrolase"/>
    <property type="match status" value="1"/>
</dbReference>
<reference evidence="3" key="1">
    <citation type="submission" date="2021-02" db="EMBL/GenBank/DDBJ databases">
        <authorList>
            <person name="Dougan E. K."/>
            <person name="Rhodes N."/>
            <person name="Thang M."/>
            <person name="Chan C."/>
        </authorList>
    </citation>
    <scope>NUCLEOTIDE SEQUENCE</scope>
</reference>
<dbReference type="AlphaFoldDB" id="A0A812MFH7"/>
<evidence type="ECO:0000259" key="2">
    <source>
        <dbReference type="Pfam" id="PF01764"/>
    </source>
</evidence>
<organism evidence="3 4">
    <name type="scientific">Symbiodinium natans</name>
    <dbReference type="NCBI Taxonomy" id="878477"/>
    <lineage>
        <taxon>Eukaryota</taxon>
        <taxon>Sar</taxon>
        <taxon>Alveolata</taxon>
        <taxon>Dinophyceae</taxon>
        <taxon>Suessiales</taxon>
        <taxon>Symbiodiniaceae</taxon>
        <taxon>Symbiodinium</taxon>
    </lineage>
</organism>
<comment type="caution">
    <text evidence="3">The sequence shown here is derived from an EMBL/GenBank/DDBJ whole genome shotgun (WGS) entry which is preliminary data.</text>
</comment>
<gene>
    <name evidence="3" type="ORF">SNAT2548_LOCUS13719</name>
</gene>
<feature type="domain" description="Fungal lipase-type" evidence="2">
    <location>
        <begin position="156"/>
        <end position="213"/>
    </location>
</feature>
<evidence type="ECO:0000313" key="3">
    <source>
        <dbReference type="EMBL" id="CAE7261861.1"/>
    </source>
</evidence>
<dbReference type="GO" id="GO:0006629">
    <property type="term" value="P:lipid metabolic process"/>
    <property type="evidence" value="ECO:0007669"/>
    <property type="project" value="InterPro"/>
</dbReference>
<keyword evidence="1" id="KW-0732">Signal</keyword>
<evidence type="ECO:0000256" key="1">
    <source>
        <dbReference type="SAM" id="SignalP"/>
    </source>
</evidence>
<dbReference type="Proteomes" id="UP000604046">
    <property type="component" value="Unassembled WGS sequence"/>
</dbReference>
<dbReference type="InterPro" id="IPR002921">
    <property type="entry name" value="Fungal_lipase-type"/>
</dbReference>
<protein>
    <recommendedName>
        <fullName evidence="2">Fungal lipase-type domain-containing protein</fullName>
    </recommendedName>
</protein>
<dbReference type="Pfam" id="PF01764">
    <property type="entry name" value="Lipase_3"/>
    <property type="match status" value="1"/>
</dbReference>
<feature type="signal peptide" evidence="1">
    <location>
        <begin position="1"/>
        <end position="20"/>
    </location>
</feature>
<dbReference type="OrthoDB" id="420444at2759"/>
<sequence>MRPPLMLRLWPLLAATAVEAVRREAGGARAEPAACPCGALSLESQFARMVAVSYDEKGIRSLESYAKEIFSCYSWSDFYYKLPTNGIVGRVLAKAAWSTPTALVGRCAMRPQMCTVTFSGATNLNFVAGIMDYGPVRLYRNETGGIEEGSPEDVPSHRFHKFYWEVYKVFRSQIGLDVRAALSECTEVYVTGHSIGAAMAAVFQWENLERRISQITMGQNLAWFGTPPDVGCRGRRLFSDQDPVPYLRCFVDKSDGEVVRHAAVPAQKLAYSKSTQTYKAYALYDCEADTPMDAECVHGCSAIGPHYTLRIGLGLSSHQASEYIKAADDAFPLFSG</sequence>
<feature type="chain" id="PRO_5032809084" description="Fungal lipase-type domain-containing protein" evidence="1">
    <location>
        <begin position="21"/>
        <end position="336"/>
    </location>
</feature>
<proteinExistence type="predicted"/>
<dbReference type="SUPFAM" id="SSF53474">
    <property type="entry name" value="alpha/beta-Hydrolases"/>
    <property type="match status" value="1"/>
</dbReference>
<evidence type="ECO:0000313" key="4">
    <source>
        <dbReference type="Proteomes" id="UP000604046"/>
    </source>
</evidence>
<dbReference type="EMBL" id="CAJNDS010001491">
    <property type="protein sequence ID" value="CAE7261861.1"/>
    <property type="molecule type" value="Genomic_DNA"/>
</dbReference>
<accession>A0A812MFH7</accession>
<keyword evidence="4" id="KW-1185">Reference proteome</keyword>
<name>A0A812MFH7_9DINO</name>
<dbReference type="InterPro" id="IPR029058">
    <property type="entry name" value="AB_hydrolase_fold"/>
</dbReference>